<dbReference type="PANTHER" id="PTHR31579:SF1">
    <property type="entry name" value="OS03G0796600 PROTEIN"/>
    <property type="match status" value="1"/>
</dbReference>
<dbReference type="InterPro" id="IPR006502">
    <property type="entry name" value="PDDEXK-like"/>
</dbReference>
<dbReference type="EMBL" id="BSDZ01000080">
    <property type="protein sequence ID" value="GLI68819.1"/>
    <property type="molecule type" value="Genomic_DNA"/>
</dbReference>
<proteinExistence type="predicted"/>
<protein>
    <submittedName>
        <fullName evidence="2">Uncharacterized protein</fullName>
    </submittedName>
</protein>
<evidence type="ECO:0000313" key="3">
    <source>
        <dbReference type="Proteomes" id="UP001165090"/>
    </source>
</evidence>
<reference evidence="2 3" key="1">
    <citation type="journal article" date="2023" name="IScience">
        <title>Expanded male sex-determining region conserved during the evolution of homothallism in the green alga Volvox.</title>
        <authorList>
            <person name="Yamamoto K."/>
            <person name="Matsuzaki R."/>
            <person name="Mahakham W."/>
            <person name="Heman W."/>
            <person name="Sekimoto H."/>
            <person name="Kawachi M."/>
            <person name="Minakuchi Y."/>
            <person name="Toyoda A."/>
            <person name="Nozaki H."/>
        </authorList>
    </citation>
    <scope>NUCLEOTIDE SEQUENCE [LARGE SCALE GENOMIC DNA]</scope>
    <source>
        <strain evidence="2 3">NIES-4468</strain>
    </source>
</reference>
<sequence length="424" mass="46020">MQFFRVGGQRACGRRQNFCGVVCSGRTDSHEDAAAKLPPGPLEFLSQWKYIDAHSLSSSACKTSTSCSPLQFILDDLSSPSVQPVGAFRRAVCVPFQPYASSVRAALERKVRTLLLDSHAHSRCADLQSMASLLVQQGLQTAIMRPDRSRARTSVFARSISVPYLVVTSDDTEEVVVVDGALREHLLVAPSTPAYQRTLAATIPDLYIGSLARLHQLVMSMASAISLNFSSQGIDVPPWRRTSALLARWAIVKERPTGADMQGLQPHFRKEQTRRSEGRLGELMKASHVTQQQTLECKPTACCFIAPKGEVQQPEPRNLVAVIATVAGFCAGGHEAQVRLEGQVHGGYDAQTQHDPIVVVRGFEVGGSDKMQARTIHERNDAWPSIKPGGLASLCRKLSENAPGSSTDSSGTWGTSPSSVFRSK</sequence>
<evidence type="ECO:0000313" key="2">
    <source>
        <dbReference type="EMBL" id="GLI68819.1"/>
    </source>
</evidence>
<keyword evidence="3" id="KW-1185">Reference proteome</keyword>
<feature type="region of interest" description="Disordered" evidence="1">
    <location>
        <begin position="398"/>
        <end position="424"/>
    </location>
</feature>
<evidence type="ECO:0000256" key="1">
    <source>
        <dbReference type="SAM" id="MobiDB-lite"/>
    </source>
</evidence>
<comment type="caution">
    <text evidence="2">The sequence shown here is derived from an EMBL/GenBank/DDBJ whole genome shotgun (WGS) entry which is preliminary data.</text>
</comment>
<gene>
    <name evidence="2" type="ORF">VaNZ11_013323</name>
</gene>
<dbReference type="Proteomes" id="UP001165090">
    <property type="component" value="Unassembled WGS sequence"/>
</dbReference>
<organism evidence="2 3">
    <name type="scientific">Volvox africanus</name>
    <dbReference type="NCBI Taxonomy" id="51714"/>
    <lineage>
        <taxon>Eukaryota</taxon>
        <taxon>Viridiplantae</taxon>
        <taxon>Chlorophyta</taxon>
        <taxon>core chlorophytes</taxon>
        <taxon>Chlorophyceae</taxon>
        <taxon>CS clade</taxon>
        <taxon>Chlamydomonadales</taxon>
        <taxon>Volvocaceae</taxon>
        <taxon>Volvox</taxon>
    </lineage>
</organism>
<dbReference type="PANTHER" id="PTHR31579">
    <property type="entry name" value="OS03G0796600 PROTEIN"/>
    <property type="match status" value="1"/>
</dbReference>
<feature type="compositionally biased region" description="Low complexity" evidence="1">
    <location>
        <begin position="404"/>
        <end position="424"/>
    </location>
</feature>
<name>A0ABQ5SGB2_9CHLO</name>
<accession>A0ABQ5SGB2</accession>
<dbReference type="Pfam" id="PF04720">
    <property type="entry name" value="PDDEXK_6"/>
    <property type="match status" value="1"/>
</dbReference>